<evidence type="ECO:0000313" key="3">
    <source>
        <dbReference type="Proteomes" id="UP001530400"/>
    </source>
</evidence>
<keyword evidence="1" id="KW-0175">Coiled coil</keyword>
<evidence type="ECO:0000313" key="2">
    <source>
        <dbReference type="EMBL" id="KAL3795316.1"/>
    </source>
</evidence>
<keyword evidence="3" id="KW-1185">Reference proteome</keyword>
<evidence type="ECO:0000256" key="1">
    <source>
        <dbReference type="SAM" id="Coils"/>
    </source>
</evidence>
<proteinExistence type="predicted"/>
<dbReference type="AlphaFoldDB" id="A0ABD3Q6Z8"/>
<protein>
    <submittedName>
        <fullName evidence="2">Uncharacterized protein</fullName>
    </submittedName>
</protein>
<sequence length="313" mass="36094">MLTVRCVAVIFHDFNDNPLPLNAHNVWRNVIFFRDEPSAFLGLFLPRDDVNSTVVLILRDQRVANRLLWERTIANIGYFRIRFTFDVARRQFNQRQIDDILRMESDRRQNDDPRLIIQEECELIRVRDEEERVLGIIARQDVIMREGIADAEAQQRRDAAELALLQEQAGEAELELAQMEEEEQAALEAIGDQDAEMEEDIADAEAQQRRDGAKLALLQEQVGEAELELAQMEEERFQEELDSVLGGIAQQLHGAIADAYAEAEEEHQQDTESVASTQLSPDLLEETQDAYDEQLTNSFSKFNKFHVKFATYR</sequence>
<accession>A0ABD3Q6Z8</accession>
<feature type="coiled-coil region" evidence="1">
    <location>
        <begin position="148"/>
        <end position="242"/>
    </location>
</feature>
<name>A0ABD3Q6Z8_9STRA</name>
<dbReference type="EMBL" id="JALLPJ020000323">
    <property type="protein sequence ID" value="KAL3795316.1"/>
    <property type="molecule type" value="Genomic_DNA"/>
</dbReference>
<organism evidence="2 3">
    <name type="scientific">Cyclotella atomus</name>
    <dbReference type="NCBI Taxonomy" id="382360"/>
    <lineage>
        <taxon>Eukaryota</taxon>
        <taxon>Sar</taxon>
        <taxon>Stramenopiles</taxon>
        <taxon>Ochrophyta</taxon>
        <taxon>Bacillariophyta</taxon>
        <taxon>Coscinodiscophyceae</taxon>
        <taxon>Thalassiosirophycidae</taxon>
        <taxon>Stephanodiscales</taxon>
        <taxon>Stephanodiscaceae</taxon>
        <taxon>Cyclotella</taxon>
    </lineage>
</organism>
<dbReference type="Proteomes" id="UP001530400">
    <property type="component" value="Unassembled WGS sequence"/>
</dbReference>
<comment type="caution">
    <text evidence="2">The sequence shown here is derived from an EMBL/GenBank/DDBJ whole genome shotgun (WGS) entry which is preliminary data.</text>
</comment>
<reference evidence="2 3" key="1">
    <citation type="submission" date="2024-10" db="EMBL/GenBank/DDBJ databases">
        <title>Updated reference genomes for cyclostephanoid diatoms.</title>
        <authorList>
            <person name="Roberts W.R."/>
            <person name="Alverson A.J."/>
        </authorList>
    </citation>
    <scope>NUCLEOTIDE SEQUENCE [LARGE SCALE GENOMIC DNA]</scope>
    <source>
        <strain evidence="2 3">AJA010-31</strain>
    </source>
</reference>
<gene>
    <name evidence="2" type="ORF">ACHAWO_006950</name>
</gene>